<organism evidence="1 3">
    <name type="scientific">Vibrio anguillarum</name>
    <name type="common">Listonella anguillarum</name>
    <dbReference type="NCBI Taxonomy" id="55601"/>
    <lineage>
        <taxon>Bacteria</taxon>
        <taxon>Pseudomonadati</taxon>
        <taxon>Pseudomonadota</taxon>
        <taxon>Gammaproteobacteria</taxon>
        <taxon>Vibrionales</taxon>
        <taxon>Vibrionaceae</taxon>
        <taxon>Vibrio</taxon>
    </lineage>
</organism>
<name>A0ABD4KXY1_VIBAN</name>
<evidence type="ECO:0000313" key="3">
    <source>
        <dbReference type="Proteomes" id="UP000722957"/>
    </source>
</evidence>
<dbReference type="Proteomes" id="UP000722957">
    <property type="component" value="Unassembled WGS sequence"/>
</dbReference>
<dbReference type="Proteomes" id="UP000726136">
    <property type="component" value="Unassembled WGS sequence"/>
</dbReference>
<protein>
    <submittedName>
        <fullName evidence="1">Type VI secretion system tip protein VgrG</fullName>
    </submittedName>
</protein>
<gene>
    <name evidence="1" type="ORF">EAY07_25760</name>
    <name evidence="2" type="ORF">EAY46_26985</name>
</gene>
<evidence type="ECO:0000313" key="1">
    <source>
        <dbReference type="EMBL" id="MBF4275350.1"/>
    </source>
</evidence>
<sequence length="65" mass="6665">GVVAALPMGLAAPSAPDELVLSLPTASLIQQVIADIKTEMPITQVCQKRSDGSCPLSDCPCGNNK</sequence>
<accession>A0ABD4KXY1</accession>
<proteinExistence type="predicted"/>
<feature type="non-terminal residue" evidence="1">
    <location>
        <position position="1"/>
    </location>
</feature>
<dbReference type="EMBL" id="RDOM01001110">
    <property type="protein sequence ID" value="MBF4275350.1"/>
    <property type="molecule type" value="Genomic_DNA"/>
</dbReference>
<comment type="caution">
    <text evidence="1">The sequence shown here is derived from an EMBL/GenBank/DDBJ whole genome shotgun (WGS) entry which is preliminary data.</text>
</comment>
<keyword evidence="4" id="KW-1185">Reference proteome</keyword>
<evidence type="ECO:0000313" key="2">
    <source>
        <dbReference type="EMBL" id="MBF4376629.1"/>
    </source>
</evidence>
<dbReference type="EMBL" id="RDPI01000967">
    <property type="protein sequence ID" value="MBF4376629.1"/>
    <property type="molecule type" value="Genomic_DNA"/>
</dbReference>
<reference evidence="3 4" key="1">
    <citation type="journal article" date="2021" name="PeerJ">
        <title>Analysis of 44 Vibrio anguillarum genomes reveals high genetic diversity.</title>
        <authorList>
            <person name="Hansen M.J."/>
            <person name="Dalsgaard I."/>
        </authorList>
    </citation>
    <scope>NUCLEOTIDE SEQUENCE [LARGE SCALE GENOMIC DNA]</scope>
    <source>
        <strain evidence="2 4">040915-1/1B</strain>
        <strain evidence="1 3">17-16730-2A</strain>
    </source>
</reference>
<evidence type="ECO:0000313" key="4">
    <source>
        <dbReference type="Proteomes" id="UP000726136"/>
    </source>
</evidence>
<dbReference type="AlphaFoldDB" id="A0ABD4KXY1"/>